<protein>
    <submittedName>
        <fullName evidence="1">Uncharacterized protein</fullName>
    </submittedName>
</protein>
<dbReference type="RefSeq" id="WP_024996697.1">
    <property type="nucleotide sequence ID" value="NZ_ATZI01000008.1"/>
</dbReference>
<comment type="caution">
    <text evidence="1">The sequence shown here is derived from an EMBL/GenBank/DDBJ whole genome shotgun (WGS) entry which is preliminary data.</text>
</comment>
<reference evidence="1 2" key="1">
    <citation type="journal article" date="2015" name="Microbes Environ.">
        <title>Distribution and evolution of nitrogen fixation genes in the phylum bacteroidetes.</title>
        <authorList>
            <person name="Inoue J."/>
            <person name="Oshima K."/>
            <person name="Suda W."/>
            <person name="Sakamoto M."/>
            <person name="Iino T."/>
            <person name="Noda S."/>
            <person name="Hongoh Y."/>
            <person name="Hattori M."/>
            <person name="Ohkuma M."/>
        </authorList>
    </citation>
    <scope>NUCLEOTIDE SEQUENCE [LARGE SCALE GENOMIC DNA]</scope>
    <source>
        <strain evidence="1 2">JCM 15093</strain>
    </source>
</reference>
<evidence type="ECO:0000313" key="1">
    <source>
        <dbReference type="EMBL" id="GAK36892.1"/>
    </source>
</evidence>
<organism evidence="1 2">
    <name type="scientific">Bacteroides graminisolvens DSM 19988 = JCM 15093</name>
    <dbReference type="NCBI Taxonomy" id="1121097"/>
    <lineage>
        <taxon>Bacteria</taxon>
        <taxon>Pseudomonadati</taxon>
        <taxon>Bacteroidota</taxon>
        <taxon>Bacteroidia</taxon>
        <taxon>Bacteroidales</taxon>
        <taxon>Bacteroidaceae</taxon>
        <taxon>Bacteroides</taxon>
    </lineage>
</organism>
<sequence length="83" mass="9335">MNKQDTTAKITLEEIARQKEEVLLAIREQKSLIVKTARKSFAPYSEAASTGSSLLKSFNTGMAIIEGAMLGIKIMKRIRQFFR</sequence>
<dbReference type="AlphaFoldDB" id="A0A069D387"/>
<evidence type="ECO:0000313" key="2">
    <source>
        <dbReference type="Proteomes" id="UP000027601"/>
    </source>
</evidence>
<proteinExistence type="predicted"/>
<dbReference type="OrthoDB" id="1044430at2"/>
<dbReference type="eggNOG" id="ENOG502ZU0W">
    <property type="taxonomic scope" value="Bacteria"/>
</dbReference>
<gene>
    <name evidence="1" type="ORF">JCM15093_2095</name>
</gene>
<dbReference type="STRING" id="1121097.GCA_000428125_02172"/>
<keyword evidence="2" id="KW-1185">Reference proteome</keyword>
<name>A0A069D387_9BACE</name>
<dbReference type="Proteomes" id="UP000027601">
    <property type="component" value="Unassembled WGS sequence"/>
</dbReference>
<dbReference type="EMBL" id="BAJS01000011">
    <property type="protein sequence ID" value="GAK36892.1"/>
    <property type="molecule type" value="Genomic_DNA"/>
</dbReference>
<accession>A0A069D387</accession>